<dbReference type="GO" id="GO:0008270">
    <property type="term" value="F:zinc ion binding"/>
    <property type="evidence" value="ECO:0007669"/>
    <property type="project" value="InterPro"/>
</dbReference>
<keyword evidence="4" id="KW-1185">Reference proteome</keyword>
<keyword evidence="3" id="KW-0255">Endonuclease</keyword>
<keyword evidence="3" id="KW-0540">Nuclease</keyword>
<gene>
    <name evidence="3" type="ORF">CEV34_2644</name>
</gene>
<dbReference type="CDD" id="cd00085">
    <property type="entry name" value="HNHc"/>
    <property type="match status" value="1"/>
</dbReference>
<dbReference type="InterPro" id="IPR002711">
    <property type="entry name" value="HNH"/>
</dbReference>
<evidence type="ECO:0000313" key="3">
    <source>
        <dbReference type="EMBL" id="OYR25730.1"/>
    </source>
</evidence>
<dbReference type="AlphaFoldDB" id="A0A256GFL4"/>
<dbReference type="GO" id="GO:0004519">
    <property type="term" value="F:endonuclease activity"/>
    <property type="evidence" value="ECO:0007669"/>
    <property type="project" value="UniProtKB-KW"/>
</dbReference>
<organism evidence="3 4">
    <name type="scientific">Brucella pseudogrignonensis</name>
    <dbReference type="NCBI Taxonomy" id="419475"/>
    <lineage>
        <taxon>Bacteria</taxon>
        <taxon>Pseudomonadati</taxon>
        <taxon>Pseudomonadota</taxon>
        <taxon>Alphaproteobacteria</taxon>
        <taxon>Hyphomicrobiales</taxon>
        <taxon>Brucellaceae</taxon>
        <taxon>Brucella/Ochrobactrum group</taxon>
        <taxon>Brucella</taxon>
    </lineage>
</organism>
<comment type="caution">
    <text evidence="3">The sequence shown here is derived from an EMBL/GenBank/DDBJ whole genome shotgun (WGS) entry which is preliminary data.</text>
</comment>
<dbReference type="EMBL" id="NNRM01000021">
    <property type="protein sequence ID" value="OYR25730.1"/>
    <property type="molecule type" value="Genomic_DNA"/>
</dbReference>
<accession>A0A256GFL4</accession>
<dbReference type="GO" id="GO:0003676">
    <property type="term" value="F:nucleic acid binding"/>
    <property type="evidence" value="ECO:0007669"/>
    <property type="project" value="InterPro"/>
</dbReference>
<dbReference type="InterPro" id="IPR003615">
    <property type="entry name" value="HNH_nuc"/>
</dbReference>
<evidence type="ECO:0000313" key="4">
    <source>
        <dbReference type="Proteomes" id="UP000216188"/>
    </source>
</evidence>
<protein>
    <submittedName>
        <fullName evidence="3">HNH endonuclease family protein</fullName>
    </submittedName>
</protein>
<evidence type="ECO:0000256" key="1">
    <source>
        <dbReference type="SAM" id="MobiDB-lite"/>
    </source>
</evidence>
<dbReference type="Proteomes" id="UP000216188">
    <property type="component" value="Unassembled WGS sequence"/>
</dbReference>
<sequence length="140" mass="15438">MRTVKEWIGKHDDAAIPDGVKRRIVNRQEGCCALSGKPFGPGNKPEFDHKVPLWLGGEHRESNLHAICAEEHKAKTKAEATVRAKVNKVQDKHLGIKGPKGTIKSAGFPKFEKPARIDKKALPPLPLPRLMQSGIARTRA</sequence>
<dbReference type="Pfam" id="PF01844">
    <property type="entry name" value="HNH"/>
    <property type="match status" value="1"/>
</dbReference>
<evidence type="ECO:0000259" key="2">
    <source>
        <dbReference type="Pfam" id="PF01844"/>
    </source>
</evidence>
<dbReference type="Gene3D" id="1.10.30.50">
    <property type="match status" value="1"/>
</dbReference>
<feature type="region of interest" description="Disordered" evidence="1">
    <location>
        <begin position="117"/>
        <end position="140"/>
    </location>
</feature>
<feature type="domain" description="HNH" evidence="2">
    <location>
        <begin position="44"/>
        <end position="77"/>
    </location>
</feature>
<reference evidence="3 4" key="1">
    <citation type="submission" date="2017-07" db="EMBL/GenBank/DDBJ databases">
        <title>Phylogenetic study on the rhizospheric bacterium Ochrobactrum sp. A44.</title>
        <authorList>
            <person name="Krzyzanowska D.M."/>
            <person name="Ossowicki A."/>
            <person name="Rajewska M."/>
            <person name="Maciag T."/>
            <person name="Kaczynski Z."/>
            <person name="Czerwicka M."/>
            <person name="Jafra S."/>
        </authorList>
    </citation>
    <scope>NUCLEOTIDE SEQUENCE [LARGE SCALE GENOMIC DNA]</scope>
    <source>
        <strain evidence="3 4">CCUG 30717</strain>
    </source>
</reference>
<dbReference type="RefSeq" id="WP_094543669.1">
    <property type="nucleotide sequence ID" value="NZ_JBHEEM010000011.1"/>
</dbReference>
<proteinExistence type="predicted"/>
<keyword evidence="3" id="KW-0378">Hydrolase</keyword>
<name>A0A256GFL4_9HYPH</name>